<comment type="subcellular location">
    <subcellularLocation>
        <location evidence="1">Nucleus</location>
    </subcellularLocation>
</comment>
<dbReference type="InterPro" id="IPR002347">
    <property type="entry name" value="SDR_fam"/>
</dbReference>
<dbReference type="CDD" id="cd12148">
    <property type="entry name" value="fungal_TF_MHR"/>
    <property type="match status" value="1"/>
</dbReference>
<evidence type="ECO:0000256" key="4">
    <source>
        <dbReference type="ARBA" id="ARBA00023163"/>
    </source>
</evidence>
<dbReference type="Pfam" id="PF13561">
    <property type="entry name" value="adh_short_C2"/>
    <property type="match status" value="1"/>
</dbReference>
<dbReference type="Pfam" id="PF04082">
    <property type="entry name" value="Fungal_trans"/>
    <property type="match status" value="1"/>
</dbReference>
<evidence type="ECO:0000256" key="2">
    <source>
        <dbReference type="ARBA" id="ARBA00022723"/>
    </source>
</evidence>
<protein>
    <recommendedName>
        <fullName evidence="6">Xylanolytic transcriptional activator regulatory domain-containing protein</fullName>
    </recommendedName>
</protein>
<keyword evidence="3" id="KW-0805">Transcription regulation</keyword>
<evidence type="ECO:0000313" key="7">
    <source>
        <dbReference type="EMBL" id="KAF5241367.1"/>
    </source>
</evidence>
<sequence length="505" mass="56713">MSDLGNVHALTQSASFDDQNLNQINSIDPLMNLELGRLETPKQNAVLDNLSTPWNSEFYEQYFSGNSSIPDDDAARLLRDSLLVNAMLALAARFSSAPHFNQKPNVLKGEEFAESAKDMYYCCLRAAQKNTLEFLQGCTLLAFQLYLHGPTTEGWMVIGTCTRLANELGLHAIDFQSESDVFSPVSLEWSKKEGFRRVWWSVWELDTFSAAVACRPQTIDRMTMQVKLPVSDKNWFADMFVESSIINPDPVHSWHTLRDCPNQDERAWFLLINYFLLTAHDLGQQQNLQRKEIQEIKKVFIKLLHEDASTPRFWSSSRNLLTPLAAESQFGAPEARYHICTDQIIRIIRMWPPEFIPYASPFIGCLVLGPAALHLRVIMGHRQAAGDRSDAVWRLVIRLRQFNYCSKTGMVKCLTWDFGSRGITINCIATGGVKTDIYAEAAAKYLKGGDKMSIEEVDGKISEISPLGRPGFPNDIAGVIAMLASPEAQWITGQMIHASGGAYMG</sequence>
<evidence type="ECO:0000256" key="1">
    <source>
        <dbReference type="ARBA" id="ARBA00004123"/>
    </source>
</evidence>
<proteinExistence type="predicted"/>
<dbReference type="InterPro" id="IPR007219">
    <property type="entry name" value="XnlR_reg_dom"/>
</dbReference>
<dbReference type="GO" id="GO:0000981">
    <property type="term" value="F:DNA-binding transcription factor activity, RNA polymerase II-specific"/>
    <property type="evidence" value="ECO:0007669"/>
    <property type="project" value="InterPro"/>
</dbReference>
<dbReference type="Proteomes" id="UP000558688">
    <property type="component" value="Unassembled WGS sequence"/>
</dbReference>
<dbReference type="PANTHER" id="PTHR47338">
    <property type="entry name" value="ZN(II)2CYS6 TRANSCRIPTION FACTOR (EUROFUNG)-RELATED"/>
    <property type="match status" value="1"/>
</dbReference>
<dbReference type="AlphaFoldDB" id="A0A8H4Z844"/>
<evidence type="ECO:0000256" key="5">
    <source>
        <dbReference type="ARBA" id="ARBA00023242"/>
    </source>
</evidence>
<dbReference type="GO" id="GO:0008270">
    <property type="term" value="F:zinc ion binding"/>
    <property type="evidence" value="ECO:0007669"/>
    <property type="project" value="InterPro"/>
</dbReference>
<evidence type="ECO:0000313" key="8">
    <source>
        <dbReference type="Proteomes" id="UP000558688"/>
    </source>
</evidence>
<dbReference type="PANTHER" id="PTHR47338:SF10">
    <property type="entry name" value="TRANSCRIPTION FACTOR DOMAIN-CONTAINING PROTEIN-RELATED"/>
    <property type="match status" value="1"/>
</dbReference>
<comment type="caution">
    <text evidence="7">The sequence shown here is derived from an EMBL/GenBank/DDBJ whole genome shotgun (WGS) entry which is preliminary data.</text>
</comment>
<keyword evidence="4" id="KW-0804">Transcription</keyword>
<name>A0A8H4Z844_FUSOX</name>
<gene>
    <name evidence="7" type="ORF">FOXYS1_15407</name>
</gene>
<dbReference type="PRINTS" id="PR00081">
    <property type="entry name" value="GDHRDH"/>
</dbReference>
<feature type="domain" description="Xylanolytic transcriptional activator regulatory" evidence="6">
    <location>
        <begin position="154"/>
        <end position="235"/>
    </location>
</feature>
<dbReference type="InterPro" id="IPR036291">
    <property type="entry name" value="NAD(P)-bd_dom_sf"/>
</dbReference>
<dbReference type="InterPro" id="IPR050815">
    <property type="entry name" value="TF_fung"/>
</dbReference>
<dbReference type="Gene3D" id="3.40.50.720">
    <property type="entry name" value="NAD(P)-binding Rossmann-like Domain"/>
    <property type="match status" value="1"/>
</dbReference>
<evidence type="ECO:0000256" key="3">
    <source>
        <dbReference type="ARBA" id="ARBA00023015"/>
    </source>
</evidence>
<dbReference type="GO" id="GO:0005634">
    <property type="term" value="C:nucleus"/>
    <property type="evidence" value="ECO:0007669"/>
    <property type="project" value="UniProtKB-SubCell"/>
</dbReference>
<dbReference type="SUPFAM" id="SSF51735">
    <property type="entry name" value="NAD(P)-binding Rossmann-fold domains"/>
    <property type="match status" value="1"/>
</dbReference>
<keyword evidence="2" id="KW-0479">Metal-binding</keyword>
<organism evidence="7 8">
    <name type="scientific">Fusarium oxysporum</name>
    <name type="common">Fusarium vascular wilt</name>
    <dbReference type="NCBI Taxonomy" id="5507"/>
    <lineage>
        <taxon>Eukaryota</taxon>
        <taxon>Fungi</taxon>
        <taxon>Dikarya</taxon>
        <taxon>Ascomycota</taxon>
        <taxon>Pezizomycotina</taxon>
        <taxon>Sordariomycetes</taxon>
        <taxon>Hypocreomycetidae</taxon>
        <taxon>Hypocreales</taxon>
        <taxon>Nectriaceae</taxon>
        <taxon>Fusarium</taxon>
        <taxon>Fusarium oxysporum species complex</taxon>
    </lineage>
</organism>
<evidence type="ECO:0000259" key="6">
    <source>
        <dbReference type="SMART" id="SM00906"/>
    </source>
</evidence>
<dbReference type="SMART" id="SM00906">
    <property type="entry name" value="Fungal_trans"/>
    <property type="match status" value="1"/>
</dbReference>
<reference evidence="7" key="1">
    <citation type="submission" date="2020-02" db="EMBL/GenBank/DDBJ databases">
        <title>Identification and distribution of gene clusters putatively required for synthesis of sphingolipid metabolism inhibitors in phylogenetically diverse species of the filamentous fungus Fusarium.</title>
        <authorList>
            <person name="Kim H.-S."/>
            <person name="Busman M."/>
            <person name="Brown D.W."/>
            <person name="Divon H."/>
            <person name="Uhlig S."/>
            <person name="Proctor R.H."/>
        </authorList>
    </citation>
    <scope>NUCLEOTIDE SEQUENCE [LARGE SCALE GENOMIC DNA]</scope>
    <source>
        <strain evidence="7">NRRL 39464</strain>
    </source>
</reference>
<dbReference type="EMBL" id="JAAFOW010004054">
    <property type="protein sequence ID" value="KAF5241367.1"/>
    <property type="molecule type" value="Genomic_DNA"/>
</dbReference>
<keyword evidence="5" id="KW-0539">Nucleus</keyword>
<accession>A0A8H4Z844</accession>
<dbReference type="GO" id="GO:0003677">
    <property type="term" value="F:DNA binding"/>
    <property type="evidence" value="ECO:0007669"/>
    <property type="project" value="InterPro"/>
</dbReference>
<dbReference type="GO" id="GO:0006351">
    <property type="term" value="P:DNA-templated transcription"/>
    <property type="evidence" value="ECO:0007669"/>
    <property type="project" value="InterPro"/>
</dbReference>